<accession>A0A4Z0ML07</accession>
<keyword evidence="8" id="KW-1133">Transmembrane helix</keyword>
<keyword evidence="10" id="KW-0732">Signal</keyword>
<evidence type="ECO:0000256" key="5">
    <source>
        <dbReference type="ARBA" id="ARBA00022519"/>
    </source>
</evidence>
<dbReference type="GO" id="GO:0055085">
    <property type="term" value="P:transmembrane transport"/>
    <property type="evidence" value="ECO:0007669"/>
    <property type="project" value="InterPro"/>
</dbReference>
<keyword evidence="4" id="KW-1003">Cell membrane</keyword>
<dbReference type="Gene3D" id="3.30.1150.10">
    <property type="match status" value="1"/>
</dbReference>
<name>A0A4Z0ML07_9BACT</name>
<organism evidence="12 13">
    <name type="scientific">Hymenobacter wooponensis</name>
    <dbReference type="NCBI Taxonomy" id="1525360"/>
    <lineage>
        <taxon>Bacteria</taxon>
        <taxon>Pseudomonadati</taxon>
        <taxon>Bacteroidota</taxon>
        <taxon>Cytophagia</taxon>
        <taxon>Cytophagales</taxon>
        <taxon>Hymenobacteraceae</taxon>
        <taxon>Hymenobacter</taxon>
    </lineage>
</organism>
<keyword evidence="3" id="KW-0813">Transport</keyword>
<dbReference type="AlphaFoldDB" id="A0A4Z0ML07"/>
<dbReference type="EMBL" id="SRKZ01000003">
    <property type="protein sequence ID" value="TGD80241.1"/>
    <property type="molecule type" value="Genomic_DNA"/>
</dbReference>
<dbReference type="GO" id="GO:0015031">
    <property type="term" value="P:protein transport"/>
    <property type="evidence" value="ECO:0007669"/>
    <property type="project" value="UniProtKB-KW"/>
</dbReference>
<feature type="signal peptide" evidence="10">
    <location>
        <begin position="1"/>
        <end position="19"/>
    </location>
</feature>
<comment type="similarity">
    <text evidence="2">Belongs to the TonB family.</text>
</comment>
<feature type="domain" description="TonB C-terminal" evidence="11">
    <location>
        <begin position="164"/>
        <end position="265"/>
    </location>
</feature>
<dbReference type="InterPro" id="IPR011652">
    <property type="entry name" value="MORN_2"/>
</dbReference>
<keyword evidence="5" id="KW-0997">Cell inner membrane</keyword>
<evidence type="ECO:0000256" key="1">
    <source>
        <dbReference type="ARBA" id="ARBA00004383"/>
    </source>
</evidence>
<dbReference type="InterPro" id="IPR037682">
    <property type="entry name" value="TonB_C"/>
</dbReference>
<evidence type="ECO:0000313" key="13">
    <source>
        <dbReference type="Proteomes" id="UP000298284"/>
    </source>
</evidence>
<dbReference type="GO" id="GO:0031992">
    <property type="term" value="F:energy transducer activity"/>
    <property type="evidence" value="ECO:0007669"/>
    <property type="project" value="TreeGrafter"/>
</dbReference>
<dbReference type="OrthoDB" id="9812355at2"/>
<feature type="chain" id="PRO_5021381829" evidence="10">
    <location>
        <begin position="20"/>
        <end position="265"/>
    </location>
</feature>
<dbReference type="InterPro" id="IPR051045">
    <property type="entry name" value="TonB-dependent_transducer"/>
</dbReference>
<comment type="caution">
    <text evidence="12">The sequence shown here is derived from an EMBL/GenBank/DDBJ whole genome shotgun (WGS) entry which is preliminary data.</text>
</comment>
<evidence type="ECO:0000256" key="10">
    <source>
        <dbReference type="SAM" id="SignalP"/>
    </source>
</evidence>
<dbReference type="PANTHER" id="PTHR33446:SF2">
    <property type="entry name" value="PROTEIN TONB"/>
    <property type="match status" value="1"/>
</dbReference>
<dbReference type="SUPFAM" id="SSF74653">
    <property type="entry name" value="TolA/TonB C-terminal domain"/>
    <property type="match status" value="1"/>
</dbReference>
<dbReference type="Pfam" id="PF03544">
    <property type="entry name" value="TonB_C"/>
    <property type="match status" value="2"/>
</dbReference>
<evidence type="ECO:0000256" key="4">
    <source>
        <dbReference type="ARBA" id="ARBA00022475"/>
    </source>
</evidence>
<evidence type="ECO:0000259" key="11">
    <source>
        <dbReference type="PROSITE" id="PS52015"/>
    </source>
</evidence>
<dbReference type="Pfam" id="PF07661">
    <property type="entry name" value="MORN_2"/>
    <property type="match status" value="3"/>
</dbReference>
<keyword evidence="6" id="KW-0812">Transmembrane</keyword>
<keyword evidence="13" id="KW-1185">Reference proteome</keyword>
<dbReference type="RefSeq" id="WP_135530396.1">
    <property type="nucleotide sequence ID" value="NZ_SRKZ01000003.1"/>
</dbReference>
<evidence type="ECO:0000256" key="7">
    <source>
        <dbReference type="ARBA" id="ARBA00022927"/>
    </source>
</evidence>
<keyword evidence="9" id="KW-0472">Membrane</keyword>
<evidence type="ECO:0000256" key="3">
    <source>
        <dbReference type="ARBA" id="ARBA00022448"/>
    </source>
</evidence>
<dbReference type="Proteomes" id="UP000298284">
    <property type="component" value="Unassembled WGS sequence"/>
</dbReference>
<dbReference type="Gene3D" id="2.20.110.10">
    <property type="entry name" value="Histone H3 K4-specific methyltransferase SET7/9 N-terminal domain"/>
    <property type="match status" value="1"/>
</dbReference>
<evidence type="ECO:0000256" key="8">
    <source>
        <dbReference type="ARBA" id="ARBA00022989"/>
    </source>
</evidence>
<protein>
    <submittedName>
        <fullName evidence="12">TonB family protein</fullName>
    </submittedName>
</protein>
<dbReference type="PROSITE" id="PS52015">
    <property type="entry name" value="TONB_CTD"/>
    <property type="match status" value="1"/>
</dbReference>
<comment type="subcellular location">
    <subcellularLocation>
        <location evidence="1">Cell inner membrane</location>
        <topology evidence="1">Single-pass membrane protein</topology>
        <orientation evidence="1">Periplasmic side</orientation>
    </subcellularLocation>
</comment>
<keyword evidence="7" id="KW-0653">Protein transport</keyword>
<reference evidence="12 13" key="1">
    <citation type="submission" date="2019-04" db="EMBL/GenBank/DDBJ databases">
        <authorList>
            <person name="Feng G."/>
            <person name="Zhang J."/>
            <person name="Zhu H."/>
        </authorList>
    </citation>
    <scope>NUCLEOTIDE SEQUENCE [LARGE SCALE GENOMIC DNA]</scope>
    <source>
        <strain evidence="12 13">JCM 19491</strain>
    </source>
</reference>
<gene>
    <name evidence="12" type="ORF">EU557_10355</name>
</gene>
<proteinExistence type="inferred from homology"/>
<dbReference type="InterPro" id="IPR006260">
    <property type="entry name" value="TonB/TolA_C"/>
</dbReference>
<evidence type="ECO:0000256" key="6">
    <source>
        <dbReference type="ARBA" id="ARBA00022692"/>
    </source>
</evidence>
<sequence>MTIRIATAIVALASTGAYAQQSEAPVPSKKIEYTDATNHKLPSEEGATRRIETTFRDSVSGGVREYYLPSGKLRSYVFYANLRKHFRHGTSTYFYESGQLQRKESYVVGKLEGERVTYYPDGTLKRRDQIVPGQPVTGECYGPDGKPVAYYPFETMPVYSRGDGSQQAVVQDVMNNTHYPQDALRQRVYGIVKIKFVVDQDGKVRDVRPEKTPAGAVPPNLADAYQQLQEAAITAVRQLKPFTPGRHDGEPVAVSYTVPLTFRIK</sequence>
<dbReference type="SUPFAM" id="SSF82185">
    <property type="entry name" value="Histone H3 K4-specific methyltransferase SET7/9 N-terminal domain"/>
    <property type="match status" value="1"/>
</dbReference>
<dbReference type="GO" id="GO:0098797">
    <property type="term" value="C:plasma membrane protein complex"/>
    <property type="evidence" value="ECO:0007669"/>
    <property type="project" value="TreeGrafter"/>
</dbReference>
<evidence type="ECO:0000313" key="12">
    <source>
        <dbReference type="EMBL" id="TGD80241.1"/>
    </source>
</evidence>
<evidence type="ECO:0000256" key="9">
    <source>
        <dbReference type="ARBA" id="ARBA00023136"/>
    </source>
</evidence>
<dbReference type="NCBIfam" id="TIGR01352">
    <property type="entry name" value="tonB_Cterm"/>
    <property type="match status" value="1"/>
</dbReference>
<dbReference type="PANTHER" id="PTHR33446">
    <property type="entry name" value="PROTEIN TONB-RELATED"/>
    <property type="match status" value="1"/>
</dbReference>
<evidence type="ECO:0000256" key="2">
    <source>
        <dbReference type="ARBA" id="ARBA00006555"/>
    </source>
</evidence>